<dbReference type="EMBL" id="DQVW01000049">
    <property type="protein sequence ID" value="HIQ32386.1"/>
    <property type="molecule type" value="Genomic_DNA"/>
</dbReference>
<keyword evidence="4 5" id="KW-0648">Protein biosynthesis</keyword>
<dbReference type="GO" id="GO:0043766">
    <property type="term" value="F:Sep-tRNA:Cys-tRNA synthase activity"/>
    <property type="evidence" value="ECO:0007669"/>
    <property type="project" value="UniProtKB-UniRule"/>
</dbReference>
<dbReference type="NCBIfam" id="NF006810">
    <property type="entry name" value="PRK09331.1"/>
    <property type="match status" value="1"/>
</dbReference>
<feature type="binding site" evidence="5">
    <location>
        <begin position="213"/>
        <end position="215"/>
    </location>
    <ligand>
        <name>pyridoxal 5'-phosphate</name>
        <dbReference type="ChEBI" id="CHEBI:597326"/>
    </ligand>
</feature>
<dbReference type="InterPro" id="IPR015421">
    <property type="entry name" value="PyrdxlP-dep_Trfase_major"/>
</dbReference>
<dbReference type="InterPro" id="IPR013375">
    <property type="entry name" value="Sep_Cys-tRNA_synth_arc"/>
</dbReference>
<dbReference type="HAMAP" id="MF_01675">
    <property type="entry name" value="Sep_Cys_tRNA_synth"/>
    <property type="match status" value="1"/>
</dbReference>
<feature type="modified residue" description="N6-(pyridoxal phosphate)lysine" evidence="5">
    <location>
        <position position="216"/>
    </location>
</feature>
<dbReference type="Proteomes" id="UP000623215">
    <property type="component" value="Unassembled WGS sequence"/>
</dbReference>
<dbReference type="InterPro" id="IPR008829">
    <property type="entry name" value="SepSecS/SepCysS"/>
</dbReference>
<dbReference type="AlphaFoldDB" id="A0A832ZYB1"/>
<proteinExistence type="inferred from homology"/>
<dbReference type="GO" id="GO:0006412">
    <property type="term" value="P:translation"/>
    <property type="evidence" value="ECO:0007669"/>
    <property type="project" value="UniProtKB-KW"/>
</dbReference>
<dbReference type="NCBIfam" id="TIGR02539">
    <property type="entry name" value="SepCysS"/>
    <property type="match status" value="1"/>
</dbReference>
<evidence type="ECO:0000256" key="5">
    <source>
        <dbReference type="HAMAP-Rule" id="MF_01675"/>
    </source>
</evidence>
<evidence type="ECO:0000313" key="7">
    <source>
        <dbReference type="Proteomes" id="UP000623215"/>
    </source>
</evidence>
<dbReference type="InterPro" id="IPR015422">
    <property type="entry name" value="PyrdxlP-dep_Trfase_small"/>
</dbReference>
<dbReference type="Gene3D" id="3.90.1150.10">
    <property type="entry name" value="Aspartate Aminotransferase, domain 1"/>
    <property type="match status" value="1"/>
</dbReference>
<comment type="subunit">
    <text evidence="5">Homodimer. Interacts with SepRS.</text>
</comment>
<comment type="catalytic activity">
    <reaction evidence="5">
        <text>O-phospho-L-seryl-tRNA(Cys) + hydrogen sulfide + H(+) = L-cysteinyl-tRNA(Cys) + phosphate</text>
        <dbReference type="Rhea" id="RHEA:25686"/>
        <dbReference type="Rhea" id="RHEA-COMP:9679"/>
        <dbReference type="Rhea" id="RHEA-COMP:9719"/>
        <dbReference type="ChEBI" id="CHEBI:15378"/>
        <dbReference type="ChEBI" id="CHEBI:29919"/>
        <dbReference type="ChEBI" id="CHEBI:43474"/>
        <dbReference type="ChEBI" id="CHEBI:78517"/>
        <dbReference type="ChEBI" id="CHEBI:78551"/>
        <dbReference type="EC" id="2.5.1.73"/>
    </reaction>
</comment>
<comment type="similarity">
    <text evidence="5">Belongs to the SepCysS family.</text>
</comment>
<dbReference type="Gene3D" id="3.40.640.10">
    <property type="entry name" value="Type I PLP-dependent aspartate aminotransferase-like (Major domain)"/>
    <property type="match status" value="1"/>
</dbReference>
<dbReference type="Pfam" id="PF05889">
    <property type="entry name" value="SepSecS"/>
    <property type="match status" value="1"/>
</dbReference>
<organism evidence="6 7">
    <name type="scientific">Methanothermococcus okinawensis</name>
    <dbReference type="NCBI Taxonomy" id="155863"/>
    <lineage>
        <taxon>Archaea</taxon>
        <taxon>Methanobacteriati</taxon>
        <taxon>Methanobacteriota</taxon>
        <taxon>Methanomada group</taxon>
        <taxon>Methanococci</taxon>
        <taxon>Methanococcales</taxon>
        <taxon>Methanococcaceae</taxon>
        <taxon>Methanothermococcus</taxon>
    </lineage>
</organism>
<comment type="caution">
    <text evidence="6">The sequence shown here is derived from an EMBL/GenBank/DDBJ whole genome shotgun (WGS) entry which is preliminary data.</text>
</comment>
<comment type="cofactor">
    <cofactor evidence="1 5">
        <name>pyridoxal 5'-phosphate</name>
        <dbReference type="ChEBI" id="CHEBI:597326"/>
    </cofactor>
</comment>
<name>A0A832ZYB1_9EURY</name>
<dbReference type="PANTHER" id="PTHR43586:SF3">
    <property type="entry name" value="O-PHOSPHO-L-SERYL-TRNA:CYS-TRNA SYNTHASE"/>
    <property type="match status" value="1"/>
</dbReference>
<gene>
    <name evidence="6" type="primary">pscS</name>
    <name evidence="6" type="ORF">EYH55_02775</name>
</gene>
<evidence type="ECO:0000256" key="2">
    <source>
        <dbReference type="ARBA" id="ARBA00022679"/>
    </source>
</evidence>
<keyword evidence="3 5" id="KW-0663">Pyridoxal phosphate</keyword>
<feature type="binding site" evidence="5">
    <location>
        <position position="190"/>
    </location>
    <ligand>
        <name>pyridoxal 5'-phosphate</name>
        <dbReference type="ChEBI" id="CHEBI:597326"/>
    </ligand>
</feature>
<evidence type="ECO:0000313" key="6">
    <source>
        <dbReference type="EMBL" id="HIQ32386.1"/>
    </source>
</evidence>
<accession>A0A832ZYB1</accession>
<comment type="function">
    <text evidence="5">Converts O-phospho-L-seryl-tRNA(Cys) (Sep-tRNA(Cys)) to L-cysteinyl-tRNA(Cys) (Cys-tRNA(Cys)).</text>
</comment>
<dbReference type="PANTHER" id="PTHR43586">
    <property type="entry name" value="CYSTEINE DESULFURASE"/>
    <property type="match status" value="1"/>
</dbReference>
<evidence type="ECO:0000256" key="4">
    <source>
        <dbReference type="ARBA" id="ARBA00022917"/>
    </source>
</evidence>
<evidence type="ECO:0000256" key="1">
    <source>
        <dbReference type="ARBA" id="ARBA00001933"/>
    </source>
</evidence>
<keyword evidence="2 5" id="KW-0808">Transferase</keyword>
<dbReference type="SUPFAM" id="SSF53383">
    <property type="entry name" value="PLP-dependent transferases"/>
    <property type="match status" value="1"/>
</dbReference>
<reference evidence="6" key="1">
    <citation type="journal article" date="2020" name="ISME J.">
        <title>Gammaproteobacteria mediating utilization of methyl-, sulfur- and petroleum organic compounds in deep ocean hydrothermal plumes.</title>
        <authorList>
            <person name="Zhou Z."/>
            <person name="Liu Y."/>
            <person name="Pan J."/>
            <person name="Cron B.R."/>
            <person name="Toner B.M."/>
            <person name="Anantharaman K."/>
            <person name="Breier J.A."/>
            <person name="Dick G.J."/>
            <person name="Li M."/>
        </authorList>
    </citation>
    <scope>NUCLEOTIDE SEQUENCE</scope>
    <source>
        <strain evidence="6">SZUA-1534</strain>
    </source>
</reference>
<sequence>MNLDRYRNLTRHLGREYINLNPIQRGGVLPVEAKKAIYEYWDGYSVCDYCGGRLDEIKTPPVCEFLEDLSKFLDMDISRPTHGARESKFIVMHSICKEGDYVVLDENAHYTSYVAIERARLNYATVKNDGYPTYRIEPEGYREVIDNLEDRGKSIGLILLTHVDGSYGNLSDAEKVGKIAKKRGYPFLLNCAYTVGRMPVKGKRLKADFLACSGHKSMAASGPIGILSMREEFAEKVLRRSKSYPKKEVELLGCTSRGVPLITLMASFPYVVERVKRWGEELEKTRYVVEQLEEVGFKQLGVKPKEHDLIKFETPVLEEIAKRDKRRGYFFYDELKKRGIGGIVPGVTKEIKMSVYGLTWEQVEYVVKAIREIVDLKKVLT</sequence>
<feature type="binding site" evidence="5">
    <location>
        <begin position="84"/>
        <end position="85"/>
    </location>
    <ligand>
        <name>pyridoxal 5'-phosphate</name>
        <dbReference type="ChEBI" id="CHEBI:597326"/>
    </ligand>
</feature>
<dbReference type="EC" id="2.5.1.73" evidence="5"/>
<dbReference type="InterPro" id="IPR015424">
    <property type="entry name" value="PyrdxlP-dep_Trfase"/>
</dbReference>
<protein>
    <recommendedName>
        <fullName evidence="5">O-phospho-L-seryl-tRNA:Cys-tRNA synthase</fullName>
        <ecNumber evidence="5">2.5.1.73</ecNumber>
    </recommendedName>
    <alternativeName>
        <fullName evidence="5">Sep-tRNA:Cys-tRNA synthase</fullName>
        <shortName evidence="5">SepCysS</shortName>
    </alternativeName>
</protein>
<evidence type="ECO:0000256" key="3">
    <source>
        <dbReference type="ARBA" id="ARBA00022898"/>
    </source>
</evidence>